<reference evidence="2 3" key="1">
    <citation type="submission" date="2019-02" db="EMBL/GenBank/DDBJ databases">
        <title>Deep-cultivation of Planctomycetes and their phenomic and genomic characterization uncovers novel biology.</title>
        <authorList>
            <person name="Wiegand S."/>
            <person name="Jogler M."/>
            <person name="Boedeker C."/>
            <person name="Pinto D."/>
            <person name="Vollmers J."/>
            <person name="Rivas-Marin E."/>
            <person name="Kohn T."/>
            <person name="Peeters S.H."/>
            <person name="Heuer A."/>
            <person name="Rast P."/>
            <person name="Oberbeckmann S."/>
            <person name="Bunk B."/>
            <person name="Jeske O."/>
            <person name="Meyerdierks A."/>
            <person name="Storesund J.E."/>
            <person name="Kallscheuer N."/>
            <person name="Luecker S."/>
            <person name="Lage O.M."/>
            <person name="Pohl T."/>
            <person name="Merkel B.J."/>
            <person name="Hornburger P."/>
            <person name="Mueller R.-W."/>
            <person name="Bruemmer F."/>
            <person name="Labrenz M."/>
            <person name="Spormann A.M."/>
            <person name="Op Den Camp H."/>
            <person name="Overmann J."/>
            <person name="Amann R."/>
            <person name="Jetten M.S.M."/>
            <person name="Mascher T."/>
            <person name="Medema M.H."/>
            <person name="Devos D.P."/>
            <person name="Kaster A.-K."/>
            <person name="Ovreas L."/>
            <person name="Rohde M."/>
            <person name="Galperin M.Y."/>
            <person name="Jogler C."/>
        </authorList>
    </citation>
    <scope>NUCLEOTIDE SEQUENCE [LARGE SCALE GENOMIC DNA]</scope>
    <source>
        <strain evidence="2 3">Enr8</strain>
    </source>
</reference>
<gene>
    <name evidence="2" type="ORF">Enr8_36950</name>
</gene>
<organism evidence="2 3">
    <name type="scientific">Blastopirellula retiformator</name>
    <dbReference type="NCBI Taxonomy" id="2527970"/>
    <lineage>
        <taxon>Bacteria</taxon>
        <taxon>Pseudomonadati</taxon>
        <taxon>Planctomycetota</taxon>
        <taxon>Planctomycetia</taxon>
        <taxon>Pirellulales</taxon>
        <taxon>Pirellulaceae</taxon>
        <taxon>Blastopirellula</taxon>
    </lineage>
</organism>
<dbReference type="EMBL" id="SJPF01000004">
    <property type="protein sequence ID" value="TWT31771.1"/>
    <property type="molecule type" value="Genomic_DNA"/>
</dbReference>
<keyword evidence="3" id="KW-1185">Reference proteome</keyword>
<protein>
    <submittedName>
        <fullName evidence="2">Uncharacterized protein</fullName>
    </submittedName>
</protein>
<accession>A0A5C5V034</accession>
<comment type="caution">
    <text evidence="2">The sequence shown here is derived from an EMBL/GenBank/DDBJ whole genome shotgun (WGS) entry which is preliminary data.</text>
</comment>
<name>A0A5C5V034_9BACT</name>
<keyword evidence="1" id="KW-0732">Signal</keyword>
<evidence type="ECO:0000313" key="3">
    <source>
        <dbReference type="Proteomes" id="UP000318878"/>
    </source>
</evidence>
<dbReference type="AlphaFoldDB" id="A0A5C5V034"/>
<feature type="signal peptide" evidence="1">
    <location>
        <begin position="1"/>
        <end position="30"/>
    </location>
</feature>
<sequence precursor="true">MRSAVLGLSLVVCLVSVFAWLDSPPTPAQAQTPYAAMPSGSLISHSTNTVAGMQQVVLIDPQTRVMGVYHVDGTTGKISLRSVRNLHWDLLLEAHNSTNPSPSEIKASLGRP</sequence>
<dbReference type="Proteomes" id="UP000318878">
    <property type="component" value="Unassembled WGS sequence"/>
</dbReference>
<feature type="chain" id="PRO_5022779620" evidence="1">
    <location>
        <begin position="31"/>
        <end position="112"/>
    </location>
</feature>
<dbReference type="RefSeq" id="WP_146434170.1">
    <property type="nucleotide sequence ID" value="NZ_SJPF01000004.1"/>
</dbReference>
<dbReference type="OrthoDB" id="275608at2"/>
<evidence type="ECO:0000256" key="1">
    <source>
        <dbReference type="SAM" id="SignalP"/>
    </source>
</evidence>
<proteinExistence type="predicted"/>
<evidence type="ECO:0000313" key="2">
    <source>
        <dbReference type="EMBL" id="TWT31771.1"/>
    </source>
</evidence>